<name>A0A0N4SYB3_BRUPA</name>
<dbReference type="STRING" id="6280.A0A0N4SYB3"/>
<dbReference type="InterPro" id="IPR015943">
    <property type="entry name" value="WD40/YVTN_repeat-like_dom_sf"/>
</dbReference>
<accession>A0A0N4SYB3</accession>
<dbReference type="WBParaSite" id="BPAG_0000071501-mRNA-1">
    <property type="protein sequence ID" value="BPAG_0000071501-mRNA-1"/>
    <property type="gene ID" value="BPAG_0000071501"/>
</dbReference>
<protein>
    <submittedName>
        <fullName evidence="7">WD repeat domain phosphoinositide-interacting protein 3</fullName>
    </submittedName>
</protein>
<dbReference type="SUPFAM" id="SSF50978">
    <property type="entry name" value="WD40 repeat-like"/>
    <property type="match status" value="1"/>
</dbReference>
<dbReference type="SMART" id="SM00320">
    <property type="entry name" value="WD40"/>
    <property type="match status" value="2"/>
</dbReference>
<dbReference type="InterPro" id="IPR036322">
    <property type="entry name" value="WD40_repeat_dom_sf"/>
</dbReference>
<reference evidence="7" key="1">
    <citation type="submission" date="2017-02" db="UniProtKB">
        <authorList>
            <consortium name="WormBaseParasite"/>
        </authorList>
    </citation>
    <scope>IDENTIFICATION</scope>
</reference>
<keyword evidence="6" id="KW-1185">Reference proteome</keyword>
<evidence type="ECO:0000256" key="4">
    <source>
        <dbReference type="ARBA" id="ARBA00025740"/>
    </source>
</evidence>
<proteinExistence type="inferred from homology"/>
<evidence type="ECO:0000256" key="3">
    <source>
        <dbReference type="ARBA" id="ARBA00023006"/>
    </source>
</evidence>
<keyword evidence="2" id="KW-0677">Repeat</keyword>
<dbReference type="GO" id="GO:0005737">
    <property type="term" value="C:cytoplasm"/>
    <property type="evidence" value="ECO:0007669"/>
    <property type="project" value="UniProtKB-ARBA"/>
</dbReference>
<gene>
    <name evidence="5" type="ORF">BPAG_LOCUS716</name>
</gene>
<dbReference type="Proteomes" id="UP000278627">
    <property type="component" value="Unassembled WGS sequence"/>
</dbReference>
<dbReference type="GO" id="GO:0006914">
    <property type="term" value="P:autophagy"/>
    <property type="evidence" value="ECO:0007669"/>
    <property type="project" value="UniProtKB-KW"/>
</dbReference>
<reference evidence="5 6" key="2">
    <citation type="submission" date="2018-11" db="EMBL/GenBank/DDBJ databases">
        <authorList>
            <consortium name="Pathogen Informatics"/>
        </authorList>
    </citation>
    <scope>NUCLEOTIDE SEQUENCE [LARGE SCALE GENOMIC DNA]</scope>
</reference>
<dbReference type="PANTHER" id="PTHR11227">
    <property type="entry name" value="WD-REPEAT PROTEIN INTERACTING WITH PHOSPHOINOSIDES WIPI -RELATED"/>
    <property type="match status" value="1"/>
</dbReference>
<keyword evidence="3" id="KW-0072">Autophagy</keyword>
<dbReference type="InterPro" id="IPR001680">
    <property type="entry name" value="WD40_rpt"/>
</dbReference>
<sequence>MKDLSYRHRSVLMRRASHVLFNTFNQDFGCFVCGLDDGFRIYNTDPLKQNFNEKLNGGIGAVEMLFRCNYVALVGGGVTPAFSTNKVIIWDIINHKEVVQLEMNSDVRAVRLRRDRIVVVLDTSLHIFRLFISLVYSFTDQPKKLQVYDSSRNPRGICCLCPASENSLLAFPAPSSSSAVCCLTLAEPDAPPRIINAHQRPLSAIALNLTGEQLATSSEKGTIIRIFDTKTCLLLKELRRGTNPASIFCMSFSVDSTMLCVSSNHHTIHLFSLAMKKKKVPLRKLSFSGEVSVSRFRLPFCFKDKDSCICAFGPQPDSVIVVSSDGSYCKFNFYSERNECIRQTCSLYLEITSDS</sequence>
<dbReference type="Pfam" id="PF21032">
    <property type="entry name" value="PROPPIN"/>
    <property type="match status" value="1"/>
</dbReference>
<dbReference type="InterPro" id="IPR048720">
    <property type="entry name" value="PROPPIN"/>
</dbReference>
<dbReference type="AlphaFoldDB" id="A0A0N4SYB3"/>
<organism evidence="7">
    <name type="scientific">Brugia pahangi</name>
    <name type="common">Filarial nematode worm</name>
    <dbReference type="NCBI Taxonomy" id="6280"/>
    <lineage>
        <taxon>Eukaryota</taxon>
        <taxon>Metazoa</taxon>
        <taxon>Ecdysozoa</taxon>
        <taxon>Nematoda</taxon>
        <taxon>Chromadorea</taxon>
        <taxon>Rhabditida</taxon>
        <taxon>Spirurina</taxon>
        <taxon>Spiruromorpha</taxon>
        <taxon>Filarioidea</taxon>
        <taxon>Onchocercidae</taxon>
        <taxon>Brugia</taxon>
    </lineage>
</organism>
<evidence type="ECO:0000256" key="2">
    <source>
        <dbReference type="ARBA" id="ARBA00022737"/>
    </source>
</evidence>
<keyword evidence="1" id="KW-0853">WD repeat</keyword>
<evidence type="ECO:0000313" key="5">
    <source>
        <dbReference type="EMBL" id="VDN81902.1"/>
    </source>
</evidence>
<evidence type="ECO:0000313" key="7">
    <source>
        <dbReference type="WBParaSite" id="BPAG_0000071501-mRNA-1"/>
    </source>
</evidence>
<comment type="similarity">
    <text evidence="4">Belongs to the WD repeat PROPPIN family.</text>
</comment>
<dbReference type="EMBL" id="UZAD01000037">
    <property type="protein sequence ID" value="VDN81902.1"/>
    <property type="molecule type" value="Genomic_DNA"/>
</dbReference>
<evidence type="ECO:0000256" key="1">
    <source>
        <dbReference type="ARBA" id="ARBA00022574"/>
    </source>
</evidence>
<dbReference type="Gene3D" id="2.130.10.10">
    <property type="entry name" value="YVTN repeat-like/Quinoprotein amine dehydrogenase"/>
    <property type="match status" value="1"/>
</dbReference>
<evidence type="ECO:0000313" key="6">
    <source>
        <dbReference type="Proteomes" id="UP000278627"/>
    </source>
</evidence>